<sequence>MTRVAAWVRRGGAACALFLVMAGGVLAAGSPALDNRMRGKMDAPLTLIEYSDFTCGYCLKFFKETWPKIQARYVETGKVRFLYKDYPRADQGPGVTAALAARCAGDQGTYWPMHDRLFAADGRLDVDTYSQHAKAIGLDQAQFRQCLRDASHLKAIFQDRDEANAWGFHGTPGFILMRTTQQPTAKNPALAIPGAFPFEAFEEEIEKLLASQGEKSK</sequence>
<dbReference type="InterPro" id="IPR013766">
    <property type="entry name" value="Thioredoxin_domain"/>
</dbReference>
<comment type="caution">
    <text evidence="8">The sequence shown here is derived from an EMBL/GenBank/DDBJ whole genome shotgun (WGS) entry which is preliminary data.</text>
</comment>
<keyword evidence="2 6" id="KW-0732">Signal</keyword>
<dbReference type="PANTHER" id="PTHR13887:SF14">
    <property type="entry name" value="DISULFIDE BOND FORMATION PROTEIN D"/>
    <property type="match status" value="1"/>
</dbReference>
<evidence type="ECO:0000313" key="9">
    <source>
        <dbReference type="Proteomes" id="UP000675880"/>
    </source>
</evidence>
<dbReference type="PROSITE" id="PS51352">
    <property type="entry name" value="THIOREDOXIN_2"/>
    <property type="match status" value="1"/>
</dbReference>
<feature type="signal peptide" evidence="6">
    <location>
        <begin position="1"/>
        <end position="27"/>
    </location>
</feature>
<feature type="chain" id="PRO_5046060525" evidence="6">
    <location>
        <begin position="28"/>
        <end position="217"/>
    </location>
</feature>
<evidence type="ECO:0000256" key="1">
    <source>
        <dbReference type="ARBA" id="ARBA00005791"/>
    </source>
</evidence>
<name>A0ABM8RNP1_9BACT</name>
<dbReference type="InterPro" id="IPR036249">
    <property type="entry name" value="Thioredoxin-like_sf"/>
</dbReference>
<evidence type="ECO:0000256" key="4">
    <source>
        <dbReference type="ARBA" id="ARBA00023157"/>
    </source>
</evidence>
<evidence type="ECO:0000259" key="7">
    <source>
        <dbReference type="PROSITE" id="PS51352"/>
    </source>
</evidence>
<comment type="similarity">
    <text evidence="1">Belongs to the thioredoxin family. DsbA subfamily.</text>
</comment>
<keyword evidence="4" id="KW-1015">Disulfide bond</keyword>
<keyword evidence="9" id="KW-1185">Reference proteome</keyword>
<dbReference type="InterPro" id="IPR012336">
    <property type="entry name" value="Thioredoxin-like_fold"/>
</dbReference>
<accession>A0ABM8RNP1</accession>
<dbReference type="PANTHER" id="PTHR13887">
    <property type="entry name" value="GLUTATHIONE S-TRANSFERASE KAPPA"/>
    <property type="match status" value="1"/>
</dbReference>
<reference evidence="8 9" key="1">
    <citation type="submission" date="2021-02" db="EMBL/GenBank/DDBJ databases">
        <authorList>
            <person name="Han P."/>
        </authorList>
    </citation>
    <scope>NUCLEOTIDE SEQUENCE [LARGE SCALE GENOMIC DNA]</scope>
    <source>
        <strain evidence="8">Candidatus Nitrospira sp. ZN2</strain>
    </source>
</reference>
<gene>
    <name evidence="8" type="ORF">NSPZN2_30735</name>
</gene>
<dbReference type="SUPFAM" id="SSF52833">
    <property type="entry name" value="Thioredoxin-like"/>
    <property type="match status" value="1"/>
</dbReference>
<evidence type="ECO:0000313" key="8">
    <source>
        <dbReference type="EMBL" id="CAE6762968.1"/>
    </source>
</evidence>
<protein>
    <submittedName>
        <fullName evidence="8">Periplasmic thiol:disulfide interchange protein DsbA</fullName>
    </submittedName>
</protein>
<evidence type="ECO:0000256" key="6">
    <source>
        <dbReference type="SAM" id="SignalP"/>
    </source>
</evidence>
<dbReference type="EMBL" id="CAJNBJ010000016">
    <property type="protein sequence ID" value="CAE6762968.1"/>
    <property type="molecule type" value="Genomic_DNA"/>
</dbReference>
<dbReference type="Pfam" id="PF13462">
    <property type="entry name" value="Thioredoxin_4"/>
    <property type="match status" value="1"/>
</dbReference>
<feature type="domain" description="Thioredoxin" evidence="7">
    <location>
        <begin position="8"/>
        <end position="210"/>
    </location>
</feature>
<keyword evidence="5" id="KW-0676">Redox-active center</keyword>
<evidence type="ECO:0000256" key="2">
    <source>
        <dbReference type="ARBA" id="ARBA00022729"/>
    </source>
</evidence>
<organism evidence="8 9">
    <name type="scientific">Nitrospira defluvii</name>
    <dbReference type="NCBI Taxonomy" id="330214"/>
    <lineage>
        <taxon>Bacteria</taxon>
        <taxon>Pseudomonadati</taxon>
        <taxon>Nitrospirota</taxon>
        <taxon>Nitrospiria</taxon>
        <taxon>Nitrospirales</taxon>
        <taxon>Nitrospiraceae</taxon>
        <taxon>Nitrospira</taxon>
    </lineage>
</organism>
<dbReference type="Gene3D" id="1.10.40.80">
    <property type="match status" value="1"/>
</dbReference>
<dbReference type="RefSeq" id="WP_213042857.1">
    <property type="nucleotide sequence ID" value="NZ_CAJNBJ010000016.1"/>
</dbReference>
<proteinExistence type="inferred from homology"/>
<evidence type="ECO:0000256" key="3">
    <source>
        <dbReference type="ARBA" id="ARBA00023002"/>
    </source>
</evidence>
<dbReference type="Gene3D" id="3.40.30.10">
    <property type="entry name" value="Glutaredoxin"/>
    <property type="match status" value="1"/>
</dbReference>
<evidence type="ECO:0000256" key="5">
    <source>
        <dbReference type="ARBA" id="ARBA00023284"/>
    </source>
</evidence>
<keyword evidence="3" id="KW-0560">Oxidoreductase</keyword>
<dbReference type="Proteomes" id="UP000675880">
    <property type="component" value="Unassembled WGS sequence"/>
</dbReference>